<dbReference type="GO" id="GO:0006352">
    <property type="term" value="P:DNA-templated transcription initiation"/>
    <property type="evidence" value="ECO:0007669"/>
    <property type="project" value="InterPro"/>
</dbReference>
<dbReference type="SUPFAM" id="SSF88946">
    <property type="entry name" value="Sigma2 domain of RNA polymerase sigma factors"/>
    <property type="match status" value="1"/>
</dbReference>
<keyword evidence="3" id="KW-0731">Sigma factor</keyword>
<comment type="caution">
    <text evidence="7">The sequence shown here is derived from an EMBL/GenBank/DDBJ whole genome shotgun (WGS) entry which is preliminary data.</text>
</comment>
<organism evidence="7">
    <name type="scientific">marine sediment metagenome</name>
    <dbReference type="NCBI Taxonomy" id="412755"/>
    <lineage>
        <taxon>unclassified sequences</taxon>
        <taxon>metagenomes</taxon>
        <taxon>ecological metagenomes</taxon>
    </lineage>
</organism>
<dbReference type="AlphaFoldDB" id="X1RPW9"/>
<name>X1RPW9_9ZZZZ</name>
<proteinExistence type="inferred from homology"/>
<comment type="similarity">
    <text evidence="1">Belongs to the sigma-70 factor family. ECF subfamily.</text>
</comment>
<evidence type="ECO:0000256" key="3">
    <source>
        <dbReference type="ARBA" id="ARBA00023082"/>
    </source>
</evidence>
<evidence type="ECO:0000256" key="2">
    <source>
        <dbReference type="ARBA" id="ARBA00023015"/>
    </source>
</evidence>
<dbReference type="InterPro" id="IPR013249">
    <property type="entry name" value="RNA_pol_sigma70_r4_t2"/>
</dbReference>
<protein>
    <recommendedName>
        <fullName evidence="8">HTH luxR-type domain-containing protein</fullName>
    </recommendedName>
</protein>
<dbReference type="InterPro" id="IPR013325">
    <property type="entry name" value="RNA_pol_sigma_r2"/>
</dbReference>
<feature type="non-terminal residue" evidence="7">
    <location>
        <position position="175"/>
    </location>
</feature>
<dbReference type="InterPro" id="IPR007627">
    <property type="entry name" value="RNA_pol_sigma70_r2"/>
</dbReference>
<dbReference type="Gene3D" id="1.10.10.10">
    <property type="entry name" value="Winged helix-like DNA-binding domain superfamily/Winged helix DNA-binding domain"/>
    <property type="match status" value="1"/>
</dbReference>
<reference evidence="7" key="1">
    <citation type="journal article" date="2014" name="Front. Microbiol.">
        <title>High frequency of phylogenetically diverse reductive dehalogenase-homologous genes in deep subseafloor sedimentary metagenomes.</title>
        <authorList>
            <person name="Kawai M."/>
            <person name="Futagami T."/>
            <person name="Toyoda A."/>
            <person name="Takaki Y."/>
            <person name="Nishi S."/>
            <person name="Hori S."/>
            <person name="Arai W."/>
            <person name="Tsubouchi T."/>
            <person name="Morono Y."/>
            <person name="Uchiyama I."/>
            <person name="Ito T."/>
            <person name="Fujiyama A."/>
            <person name="Inagaki F."/>
            <person name="Takami H."/>
        </authorList>
    </citation>
    <scope>NUCLEOTIDE SEQUENCE</scope>
    <source>
        <strain evidence="7">Expedition CK06-06</strain>
    </source>
</reference>
<sequence length="175" mass="20221">MHLGSRPDENSKDAAETFTELYEHYLPKVFRYISYRVGDMDLAEDLTSVVFEKALTRLDSYRSNKASFSTWLMTVARNTIIDHYRVKSRKLTISIEETLEVASEEASPDEEVIRKEELQRLGTYLGELSQQEREIISLKFGAELTNRQIAEILGLSESNIGTKLYRAICKLRDKF</sequence>
<keyword evidence="4" id="KW-0804">Transcription</keyword>
<dbReference type="Pfam" id="PF04542">
    <property type="entry name" value="Sigma70_r2"/>
    <property type="match status" value="1"/>
</dbReference>
<dbReference type="GO" id="GO:0016987">
    <property type="term" value="F:sigma factor activity"/>
    <property type="evidence" value="ECO:0007669"/>
    <property type="project" value="UniProtKB-KW"/>
</dbReference>
<dbReference type="PANTHER" id="PTHR43133">
    <property type="entry name" value="RNA POLYMERASE ECF-TYPE SIGMA FACTO"/>
    <property type="match status" value="1"/>
</dbReference>
<gene>
    <name evidence="7" type="ORF">S06H3_57143</name>
</gene>
<dbReference type="NCBIfam" id="TIGR02937">
    <property type="entry name" value="sigma70-ECF"/>
    <property type="match status" value="1"/>
</dbReference>
<dbReference type="EMBL" id="BARV01036848">
    <property type="protein sequence ID" value="GAI57549.1"/>
    <property type="molecule type" value="Genomic_DNA"/>
</dbReference>
<dbReference type="InterPro" id="IPR036388">
    <property type="entry name" value="WH-like_DNA-bd_sf"/>
</dbReference>
<accession>X1RPW9</accession>
<dbReference type="InterPro" id="IPR014284">
    <property type="entry name" value="RNA_pol_sigma-70_dom"/>
</dbReference>
<keyword evidence="2" id="KW-0805">Transcription regulation</keyword>
<dbReference type="InterPro" id="IPR013324">
    <property type="entry name" value="RNA_pol_sigma_r3/r4-like"/>
</dbReference>
<evidence type="ECO:0000256" key="1">
    <source>
        <dbReference type="ARBA" id="ARBA00010641"/>
    </source>
</evidence>
<dbReference type="CDD" id="cd06171">
    <property type="entry name" value="Sigma70_r4"/>
    <property type="match status" value="1"/>
</dbReference>
<feature type="domain" description="RNA polymerase sigma-70 region 2" evidence="5">
    <location>
        <begin position="21"/>
        <end position="89"/>
    </location>
</feature>
<dbReference type="PANTHER" id="PTHR43133:SF57">
    <property type="entry name" value="RNA POLYMERASE SIGMA-70 FACTOR"/>
    <property type="match status" value="1"/>
</dbReference>
<evidence type="ECO:0000313" key="7">
    <source>
        <dbReference type="EMBL" id="GAI57549.1"/>
    </source>
</evidence>
<dbReference type="SUPFAM" id="SSF88659">
    <property type="entry name" value="Sigma3 and sigma4 domains of RNA polymerase sigma factors"/>
    <property type="match status" value="1"/>
</dbReference>
<dbReference type="GO" id="GO:0003677">
    <property type="term" value="F:DNA binding"/>
    <property type="evidence" value="ECO:0007669"/>
    <property type="project" value="InterPro"/>
</dbReference>
<feature type="domain" description="RNA polymerase sigma factor 70 region 4 type 2" evidence="6">
    <location>
        <begin position="119"/>
        <end position="168"/>
    </location>
</feature>
<evidence type="ECO:0000259" key="6">
    <source>
        <dbReference type="Pfam" id="PF08281"/>
    </source>
</evidence>
<evidence type="ECO:0008006" key="8">
    <source>
        <dbReference type="Google" id="ProtNLM"/>
    </source>
</evidence>
<evidence type="ECO:0000256" key="4">
    <source>
        <dbReference type="ARBA" id="ARBA00023163"/>
    </source>
</evidence>
<dbReference type="InterPro" id="IPR039425">
    <property type="entry name" value="RNA_pol_sigma-70-like"/>
</dbReference>
<dbReference type="Pfam" id="PF08281">
    <property type="entry name" value="Sigma70_r4_2"/>
    <property type="match status" value="1"/>
</dbReference>
<dbReference type="Gene3D" id="1.10.1740.10">
    <property type="match status" value="1"/>
</dbReference>
<evidence type="ECO:0000259" key="5">
    <source>
        <dbReference type="Pfam" id="PF04542"/>
    </source>
</evidence>